<evidence type="ECO:0000256" key="5">
    <source>
        <dbReference type="ARBA" id="ARBA00023172"/>
    </source>
</evidence>
<accession>A0A0C1QGJ5</accession>
<comment type="caution">
    <text evidence="9">The sequence shown here is derived from an EMBL/GenBank/DDBJ whole genome shotgun (WGS) entry which is preliminary data.</text>
</comment>
<dbReference type="SUPFAM" id="SSF53041">
    <property type="entry name" value="Resolvase-like"/>
    <property type="match status" value="1"/>
</dbReference>
<gene>
    <name evidence="9" type="primary">gin_3</name>
    <name evidence="9" type="ORF">NF27_GI00040</name>
</gene>
<proteinExistence type="inferred from homology"/>
<dbReference type="CDD" id="cd03768">
    <property type="entry name" value="SR_ResInv"/>
    <property type="match status" value="1"/>
</dbReference>
<keyword evidence="3" id="KW-0230">DNA invertase</keyword>
<evidence type="ECO:0000313" key="9">
    <source>
        <dbReference type="EMBL" id="KIE04699.1"/>
    </source>
</evidence>
<dbReference type="PATRIC" id="fig|86105.3.peg.1497"/>
<keyword evidence="2" id="KW-0229">DNA integration</keyword>
<dbReference type="InterPro" id="IPR009057">
    <property type="entry name" value="Homeodomain-like_sf"/>
</dbReference>
<dbReference type="InterPro" id="IPR050639">
    <property type="entry name" value="SSR_resolvase"/>
</dbReference>
<dbReference type="PROSITE" id="PS50960">
    <property type="entry name" value="HTH_PSQ"/>
    <property type="match status" value="1"/>
</dbReference>
<organism evidence="9 10">
    <name type="scientific">Candidatus Jidaibacter acanthamoebae</name>
    <dbReference type="NCBI Taxonomy" id="86105"/>
    <lineage>
        <taxon>Bacteria</taxon>
        <taxon>Pseudomonadati</taxon>
        <taxon>Pseudomonadota</taxon>
        <taxon>Alphaproteobacteria</taxon>
        <taxon>Rickettsiales</taxon>
        <taxon>Candidatus Midichloriaceae</taxon>
        <taxon>Candidatus Jidaibacter</taxon>
    </lineage>
</organism>
<dbReference type="STRING" id="86105.NF27_GI00040"/>
<dbReference type="PROSITE" id="PS51736">
    <property type="entry name" value="RECOMBINASES_3"/>
    <property type="match status" value="1"/>
</dbReference>
<dbReference type="FunFam" id="3.40.50.1390:FF:000001">
    <property type="entry name" value="DNA recombinase"/>
    <property type="match status" value="1"/>
</dbReference>
<feature type="domain" description="HTH psq-type" evidence="7">
    <location>
        <begin position="152"/>
        <end position="203"/>
    </location>
</feature>
<dbReference type="Pfam" id="PF00239">
    <property type="entry name" value="Resolvase"/>
    <property type="match status" value="1"/>
</dbReference>
<comment type="similarity">
    <text evidence="1">Belongs to the site-specific recombinase resolvase family.</text>
</comment>
<feature type="active site" description="O-(5'-phospho-DNA)-serine intermediate" evidence="6">
    <location>
        <position position="23"/>
    </location>
</feature>
<dbReference type="PANTHER" id="PTHR30461:SF2">
    <property type="entry name" value="SERINE RECOMBINASE PINE-RELATED"/>
    <property type="match status" value="1"/>
</dbReference>
<keyword evidence="4" id="KW-0238">DNA-binding</keyword>
<dbReference type="AlphaFoldDB" id="A0A0C1QGJ5"/>
<protein>
    <submittedName>
        <fullName evidence="9">DNA-invertase</fullName>
    </submittedName>
</protein>
<dbReference type="GO" id="GO:0015074">
    <property type="term" value="P:DNA integration"/>
    <property type="evidence" value="ECO:0007669"/>
    <property type="project" value="UniProtKB-KW"/>
</dbReference>
<dbReference type="SUPFAM" id="SSF46689">
    <property type="entry name" value="Homeodomain-like"/>
    <property type="match status" value="1"/>
</dbReference>
<dbReference type="PROSITE" id="PS00398">
    <property type="entry name" value="RECOMBINASES_2"/>
    <property type="match status" value="1"/>
</dbReference>
<dbReference type="Gene3D" id="1.10.10.60">
    <property type="entry name" value="Homeodomain-like"/>
    <property type="match status" value="1"/>
</dbReference>
<dbReference type="PANTHER" id="PTHR30461">
    <property type="entry name" value="DNA-INVERTASE FROM LAMBDOID PROPHAGE"/>
    <property type="match status" value="1"/>
</dbReference>
<sequence length="205" mass="23185">MARLFGYVQIRVFRMNIGYIRVSSESDRQSTDLQKDALINAGVDPRNIFEDKASGARDKRPGLQKALEYLNKGDCLIVWKLDRLGRSLHNLLDIMATLREKGVAFRSITEQMDTTTPHGEMLFQLFGTLAQYERALIKERVLAGLEAAKRRGKRGGRPRVINEEKMEAIIKQIKEGVSKASICRTFGIKPSTLYDALNRNDSIAL</sequence>
<dbReference type="InterPro" id="IPR006118">
    <property type="entry name" value="Recombinase_CS"/>
</dbReference>
<dbReference type="InterPro" id="IPR006119">
    <property type="entry name" value="Resolv_N"/>
</dbReference>
<evidence type="ECO:0000259" key="7">
    <source>
        <dbReference type="PROSITE" id="PS50960"/>
    </source>
</evidence>
<name>A0A0C1QGJ5_9RICK</name>
<dbReference type="GO" id="GO:0000150">
    <property type="term" value="F:DNA strand exchange activity"/>
    <property type="evidence" value="ECO:0007669"/>
    <property type="project" value="UniProtKB-KW"/>
</dbReference>
<evidence type="ECO:0000256" key="2">
    <source>
        <dbReference type="ARBA" id="ARBA00022908"/>
    </source>
</evidence>
<feature type="domain" description="Resolvase/invertase-type recombinase catalytic" evidence="8">
    <location>
        <begin position="15"/>
        <end position="152"/>
    </location>
</feature>
<evidence type="ECO:0000256" key="1">
    <source>
        <dbReference type="ARBA" id="ARBA00009913"/>
    </source>
</evidence>
<dbReference type="GO" id="GO:0003677">
    <property type="term" value="F:DNA binding"/>
    <property type="evidence" value="ECO:0007669"/>
    <property type="project" value="UniProtKB-KW"/>
</dbReference>
<evidence type="ECO:0000256" key="4">
    <source>
        <dbReference type="ARBA" id="ARBA00023125"/>
    </source>
</evidence>
<dbReference type="Gene3D" id="3.40.50.1390">
    <property type="entry name" value="Resolvase, N-terminal catalytic domain"/>
    <property type="match status" value="1"/>
</dbReference>
<dbReference type="Pfam" id="PF04218">
    <property type="entry name" value="CENP-B_N"/>
    <property type="match status" value="1"/>
</dbReference>
<dbReference type="InterPro" id="IPR007889">
    <property type="entry name" value="HTH_Psq"/>
</dbReference>
<dbReference type="EMBL" id="JSWE01000156">
    <property type="protein sequence ID" value="KIE04699.1"/>
    <property type="molecule type" value="Genomic_DNA"/>
</dbReference>
<reference evidence="9 10" key="1">
    <citation type="submission" date="2014-11" db="EMBL/GenBank/DDBJ databases">
        <title>A Rickettsiales Symbiont of Amoebae With Ancient Features.</title>
        <authorList>
            <person name="Schulz F."/>
            <person name="Martijn J."/>
            <person name="Wascher F."/>
            <person name="Kostanjsek R."/>
            <person name="Ettema T.J."/>
            <person name="Horn M."/>
        </authorList>
    </citation>
    <scope>NUCLEOTIDE SEQUENCE [LARGE SCALE GENOMIC DNA]</scope>
    <source>
        <strain evidence="9 10">UWC36</strain>
    </source>
</reference>
<evidence type="ECO:0000256" key="6">
    <source>
        <dbReference type="PIRSR" id="PIRSR606118-50"/>
    </source>
</evidence>
<dbReference type="Proteomes" id="UP000031258">
    <property type="component" value="Unassembled WGS sequence"/>
</dbReference>
<keyword evidence="10" id="KW-1185">Reference proteome</keyword>
<evidence type="ECO:0000313" key="10">
    <source>
        <dbReference type="Proteomes" id="UP000031258"/>
    </source>
</evidence>
<dbReference type="SMART" id="SM00857">
    <property type="entry name" value="Resolvase"/>
    <property type="match status" value="1"/>
</dbReference>
<evidence type="ECO:0000259" key="8">
    <source>
        <dbReference type="PROSITE" id="PS51736"/>
    </source>
</evidence>
<evidence type="ECO:0000256" key="3">
    <source>
        <dbReference type="ARBA" id="ARBA00023100"/>
    </source>
</evidence>
<keyword evidence="5" id="KW-0233">DNA recombination</keyword>
<dbReference type="InterPro" id="IPR036162">
    <property type="entry name" value="Resolvase-like_N_sf"/>
</dbReference>